<reference evidence="1" key="1">
    <citation type="journal article" date="2020" name="Microb. Genom.">
        <title>Genetic diversity of clinical and environmental Mucorales isolates obtained from an investigation of mucormycosis cases among solid organ transplant recipients.</title>
        <authorList>
            <person name="Nguyen M.H."/>
            <person name="Kaul D."/>
            <person name="Muto C."/>
            <person name="Cheng S.J."/>
            <person name="Richter R.A."/>
            <person name="Bruno V.M."/>
            <person name="Liu G."/>
            <person name="Beyhan S."/>
            <person name="Sundermann A.J."/>
            <person name="Mounaud S."/>
            <person name="Pasculle A.W."/>
            <person name="Nierman W.C."/>
            <person name="Driscoll E."/>
            <person name="Cumbie R."/>
            <person name="Clancy C.J."/>
            <person name="Dupont C.L."/>
        </authorList>
    </citation>
    <scope>NUCLEOTIDE SEQUENCE</scope>
    <source>
        <strain evidence="1">GL16</strain>
    </source>
</reference>
<dbReference type="OrthoDB" id="809632at2759"/>
<dbReference type="Proteomes" id="UP000717996">
    <property type="component" value="Unassembled WGS sequence"/>
</dbReference>
<gene>
    <name evidence="1" type="ORF">G6F51_001760</name>
</gene>
<dbReference type="EMBL" id="JAANIT010000139">
    <property type="protein sequence ID" value="KAG1551572.1"/>
    <property type="molecule type" value="Genomic_DNA"/>
</dbReference>
<dbReference type="SUPFAM" id="SSF51735">
    <property type="entry name" value="NAD(P)-binding Rossmann-fold domains"/>
    <property type="match status" value="1"/>
</dbReference>
<sequence>MVSNAQVTFVKIPTALLEADEHINIQAFEIDLNADIPGKFKVGELVNGILPFEQYTIKLEQCISYLEARNEDKTSGLSLNNYANKLGMLNLTAVIGFDAAFNYKANDPAVVLPNLCPNGFAIYFDNVCCKALESVSKNTNPFSRSVCCDMMSKGNCEKPEPVHTLFRIIAKDFEACGFIYHESIAESIQMLPQTLVGRYKDINFGKQIDKMVDL</sequence>
<dbReference type="PANTHER" id="PTHR43205:SF7">
    <property type="entry name" value="PROSTAGLANDIN REDUCTASE 1"/>
    <property type="match status" value="1"/>
</dbReference>
<dbReference type="InterPro" id="IPR036291">
    <property type="entry name" value="NAD(P)-bd_dom_sf"/>
</dbReference>
<comment type="caution">
    <text evidence="1">The sequence shown here is derived from an EMBL/GenBank/DDBJ whole genome shotgun (WGS) entry which is preliminary data.</text>
</comment>
<dbReference type="Gene3D" id="3.40.50.720">
    <property type="entry name" value="NAD(P)-binding Rossmann-like Domain"/>
    <property type="match status" value="1"/>
</dbReference>
<evidence type="ECO:0000313" key="1">
    <source>
        <dbReference type="EMBL" id="KAG1551572.1"/>
    </source>
</evidence>
<evidence type="ECO:0000313" key="2">
    <source>
        <dbReference type="Proteomes" id="UP000717996"/>
    </source>
</evidence>
<accession>A0A9P6YM44</accession>
<protein>
    <submittedName>
        <fullName evidence="1">Uncharacterized protein</fullName>
    </submittedName>
</protein>
<organism evidence="1 2">
    <name type="scientific">Rhizopus oryzae</name>
    <name type="common">Mucormycosis agent</name>
    <name type="synonym">Rhizopus arrhizus var. delemar</name>
    <dbReference type="NCBI Taxonomy" id="64495"/>
    <lineage>
        <taxon>Eukaryota</taxon>
        <taxon>Fungi</taxon>
        <taxon>Fungi incertae sedis</taxon>
        <taxon>Mucoromycota</taxon>
        <taxon>Mucoromycotina</taxon>
        <taxon>Mucoromycetes</taxon>
        <taxon>Mucorales</taxon>
        <taxon>Mucorineae</taxon>
        <taxon>Rhizopodaceae</taxon>
        <taxon>Rhizopus</taxon>
    </lineage>
</organism>
<proteinExistence type="predicted"/>
<dbReference type="AlphaFoldDB" id="A0A9P6YM44"/>
<dbReference type="InterPro" id="IPR045010">
    <property type="entry name" value="MDR_fam"/>
</dbReference>
<name>A0A9P6YM44_RHIOR</name>
<dbReference type="GO" id="GO:0016628">
    <property type="term" value="F:oxidoreductase activity, acting on the CH-CH group of donors, NAD or NADP as acceptor"/>
    <property type="evidence" value="ECO:0007669"/>
    <property type="project" value="InterPro"/>
</dbReference>
<dbReference type="PANTHER" id="PTHR43205">
    <property type="entry name" value="PROSTAGLANDIN REDUCTASE"/>
    <property type="match status" value="1"/>
</dbReference>